<dbReference type="AlphaFoldDB" id="A0A5P9NN20"/>
<evidence type="ECO:0000259" key="7">
    <source>
        <dbReference type="PROSITE" id="PS51085"/>
    </source>
</evidence>
<dbReference type="OrthoDB" id="9799640at2"/>
<dbReference type="Proteomes" id="UP000326287">
    <property type="component" value="Chromosome"/>
</dbReference>
<comment type="cofactor">
    <cofactor evidence="6">
        <name>[2Fe-2S] cluster</name>
        <dbReference type="ChEBI" id="CHEBI:190135"/>
    </cofactor>
</comment>
<dbReference type="Pfam" id="PF00111">
    <property type="entry name" value="Fer2"/>
    <property type="match status" value="1"/>
</dbReference>
<reference evidence="8 9" key="1">
    <citation type="submission" date="2019-02" db="EMBL/GenBank/DDBJ databases">
        <authorList>
            <person name="Li S.-H."/>
        </authorList>
    </citation>
    <scope>NUCLEOTIDE SEQUENCE [LARGE SCALE GENOMIC DNA]</scope>
    <source>
        <strain evidence="8 9">IMCC14385</strain>
    </source>
</reference>
<dbReference type="PANTHER" id="PTHR23426:SF65">
    <property type="entry name" value="FERREDOXIN-2, MITOCHONDRIAL"/>
    <property type="match status" value="1"/>
</dbReference>
<dbReference type="EMBL" id="CP036422">
    <property type="protein sequence ID" value="QFU77187.1"/>
    <property type="molecule type" value="Genomic_DNA"/>
</dbReference>
<keyword evidence="9" id="KW-1185">Reference proteome</keyword>
<evidence type="ECO:0000256" key="5">
    <source>
        <dbReference type="ARBA" id="ARBA00023014"/>
    </source>
</evidence>
<protein>
    <submittedName>
        <fullName evidence="8">2Fe-2S iron-sulfur cluster binding domain-containing protein</fullName>
    </submittedName>
</protein>
<dbReference type="PANTHER" id="PTHR23426">
    <property type="entry name" value="FERREDOXIN/ADRENODOXIN"/>
    <property type="match status" value="1"/>
</dbReference>
<comment type="similarity">
    <text evidence="1">Belongs to the adrenodoxin/putidaredoxin family.</text>
</comment>
<dbReference type="GO" id="GO:0046872">
    <property type="term" value="F:metal ion binding"/>
    <property type="evidence" value="ECO:0007669"/>
    <property type="project" value="UniProtKB-KW"/>
</dbReference>
<dbReference type="PROSITE" id="PS00814">
    <property type="entry name" value="ADX"/>
    <property type="match status" value="1"/>
</dbReference>
<evidence type="ECO:0000313" key="8">
    <source>
        <dbReference type="EMBL" id="QFU77187.1"/>
    </source>
</evidence>
<name>A0A5P9NN20_9GAMM</name>
<dbReference type="RefSeq" id="WP_153240332.1">
    <property type="nucleotide sequence ID" value="NZ_CP036422.1"/>
</dbReference>
<keyword evidence="3" id="KW-0479">Metal-binding</keyword>
<dbReference type="InterPro" id="IPR001041">
    <property type="entry name" value="2Fe-2S_ferredoxin-type"/>
</dbReference>
<dbReference type="KEGG" id="halc:EY643_16830"/>
<dbReference type="GO" id="GO:0009055">
    <property type="term" value="F:electron transfer activity"/>
    <property type="evidence" value="ECO:0007669"/>
    <property type="project" value="TreeGrafter"/>
</dbReference>
<keyword evidence="2" id="KW-0001">2Fe-2S</keyword>
<evidence type="ECO:0000313" key="9">
    <source>
        <dbReference type="Proteomes" id="UP000326287"/>
    </source>
</evidence>
<accession>A0A5P9NN20</accession>
<dbReference type="GO" id="GO:0140647">
    <property type="term" value="P:P450-containing electron transport chain"/>
    <property type="evidence" value="ECO:0007669"/>
    <property type="project" value="InterPro"/>
</dbReference>
<dbReference type="PROSITE" id="PS51085">
    <property type="entry name" value="2FE2S_FER_2"/>
    <property type="match status" value="1"/>
</dbReference>
<sequence>MPKLVFENIDGSEQIVEAPVGHSVMLCAVEANVEAILADCGGACSCATCHCYVEGGVFPDPDPIESQMLGLVEDLKPESRLSCQLDVTDEMDGLRIKLPASQG</sequence>
<keyword evidence="5" id="KW-0411">Iron-sulfur</keyword>
<dbReference type="CDD" id="cd00207">
    <property type="entry name" value="fer2"/>
    <property type="match status" value="1"/>
</dbReference>
<dbReference type="Gene3D" id="3.10.20.30">
    <property type="match status" value="1"/>
</dbReference>
<organism evidence="8 9">
    <name type="scientific">Halioglobus maricola</name>
    <dbReference type="NCBI Taxonomy" id="2601894"/>
    <lineage>
        <taxon>Bacteria</taxon>
        <taxon>Pseudomonadati</taxon>
        <taxon>Pseudomonadota</taxon>
        <taxon>Gammaproteobacteria</taxon>
        <taxon>Cellvibrionales</taxon>
        <taxon>Halieaceae</taxon>
        <taxon>Halioglobus</taxon>
    </lineage>
</organism>
<evidence type="ECO:0000256" key="6">
    <source>
        <dbReference type="ARBA" id="ARBA00034078"/>
    </source>
</evidence>
<keyword evidence="4" id="KW-0408">Iron</keyword>
<dbReference type="SUPFAM" id="SSF54292">
    <property type="entry name" value="2Fe-2S ferredoxin-like"/>
    <property type="match status" value="1"/>
</dbReference>
<dbReference type="InterPro" id="IPR018298">
    <property type="entry name" value="Adrenodoxin_Fe-S_BS"/>
</dbReference>
<evidence type="ECO:0000256" key="4">
    <source>
        <dbReference type="ARBA" id="ARBA00023004"/>
    </source>
</evidence>
<evidence type="ECO:0000256" key="3">
    <source>
        <dbReference type="ARBA" id="ARBA00022723"/>
    </source>
</evidence>
<dbReference type="InterPro" id="IPR012675">
    <property type="entry name" value="Beta-grasp_dom_sf"/>
</dbReference>
<feature type="domain" description="2Fe-2S ferredoxin-type" evidence="7">
    <location>
        <begin position="2"/>
        <end position="102"/>
    </location>
</feature>
<evidence type="ECO:0000256" key="1">
    <source>
        <dbReference type="ARBA" id="ARBA00010914"/>
    </source>
</evidence>
<gene>
    <name evidence="8" type="ORF">EY643_16830</name>
</gene>
<dbReference type="InterPro" id="IPR036010">
    <property type="entry name" value="2Fe-2S_ferredoxin-like_sf"/>
</dbReference>
<dbReference type="InterPro" id="IPR001055">
    <property type="entry name" value="Adrenodoxin-like"/>
</dbReference>
<evidence type="ECO:0000256" key="2">
    <source>
        <dbReference type="ARBA" id="ARBA00022714"/>
    </source>
</evidence>
<proteinExistence type="inferred from homology"/>
<dbReference type="GO" id="GO:0051537">
    <property type="term" value="F:2 iron, 2 sulfur cluster binding"/>
    <property type="evidence" value="ECO:0007669"/>
    <property type="project" value="UniProtKB-KW"/>
</dbReference>